<feature type="domain" description="Transposase InsH N-terminal" evidence="1">
    <location>
        <begin position="17"/>
        <end position="109"/>
    </location>
</feature>
<dbReference type="Pfam" id="PF05598">
    <property type="entry name" value="DUF772"/>
    <property type="match status" value="1"/>
</dbReference>
<evidence type="ECO:0000313" key="2">
    <source>
        <dbReference type="EMBL" id="MFD2907410.1"/>
    </source>
</evidence>
<dbReference type="RefSeq" id="WP_379803528.1">
    <property type="nucleotide sequence ID" value="NZ_JBHUOL010000004.1"/>
</dbReference>
<comment type="caution">
    <text evidence="2">The sequence shown here is derived from an EMBL/GenBank/DDBJ whole genome shotgun (WGS) entry which is preliminary data.</text>
</comment>
<dbReference type="EMBL" id="JBHUOL010000004">
    <property type="protein sequence ID" value="MFD2907410.1"/>
    <property type="molecule type" value="Genomic_DNA"/>
</dbReference>
<dbReference type="InterPro" id="IPR008490">
    <property type="entry name" value="Transposase_InsH_N"/>
</dbReference>
<gene>
    <name evidence="2" type="ORF">ACFSX9_01550</name>
</gene>
<evidence type="ECO:0000313" key="3">
    <source>
        <dbReference type="Proteomes" id="UP001597549"/>
    </source>
</evidence>
<proteinExistence type="predicted"/>
<protein>
    <submittedName>
        <fullName evidence="2">Transposase</fullName>
    </submittedName>
</protein>
<sequence>MMQHITGIPRNQICFSSLEDTISSENPIRFIHTFVGALSLEALGFSVQTVKSEGRPSFDTKIFLKLYLYGYLNGLRSSRKLQKECVRNIELQWLLCAIVSNYYNISYFSKNNIV</sequence>
<evidence type="ECO:0000259" key="1">
    <source>
        <dbReference type="Pfam" id="PF05598"/>
    </source>
</evidence>
<dbReference type="PANTHER" id="PTHR33408:SF2">
    <property type="entry name" value="TRANSPOSASE DDE DOMAIN-CONTAINING PROTEIN"/>
    <property type="match status" value="1"/>
</dbReference>
<reference evidence="3" key="1">
    <citation type="journal article" date="2019" name="Int. J. Syst. Evol. Microbiol.">
        <title>The Global Catalogue of Microorganisms (GCM) 10K type strain sequencing project: providing services to taxonomists for standard genome sequencing and annotation.</title>
        <authorList>
            <consortium name="The Broad Institute Genomics Platform"/>
            <consortium name="The Broad Institute Genome Sequencing Center for Infectious Disease"/>
            <person name="Wu L."/>
            <person name="Ma J."/>
        </authorList>
    </citation>
    <scope>NUCLEOTIDE SEQUENCE [LARGE SCALE GENOMIC DNA]</scope>
    <source>
        <strain evidence="3">KCTC 52644</strain>
    </source>
</reference>
<name>A0ABW5Z3J6_9FLAO</name>
<keyword evidence="3" id="KW-1185">Reference proteome</keyword>
<organism evidence="2 3">
    <name type="scientific">Flavobacterium ardleyense</name>
    <dbReference type="NCBI Taxonomy" id="2038737"/>
    <lineage>
        <taxon>Bacteria</taxon>
        <taxon>Pseudomonadati</taxon>
        <taxon>Bacteroidota</taxon>
        <taxon>Flavobacteriia</taxon>
        <taxon>Flavobacteriales</taxon>
        <taxon>Flavobacteriaceae</taxon>
        <taxon>Flavobacterium</taxon>
    </lineage>
</organism>
<dbReference type="Proteomes" id="UP001597549">
    <property type="component" value="Unassembled WGS sequence"/>
</dbReference>
<accession>A0ABW5Z3J6</accession>
<dbReference type="PANTHER" id="PTHR33408">
    <property type="entry name" value="TRANSPOSASE"/>
    <property type="match status" value="1"/>
</dbReference>